<proteinExistence type="predicted"/>
<dbReference type="Proteomes" id="UP000887569">
    <property type="component" value="Unplaced"/>
</dbReference>
<name>A0A915A628_PARUN</name>
<accession>A0A915A628</accession>
<protein>
    <submittedName>
        <fullName evidence="2">RING-type domain-containing protein</fullName>
    </submittedName>
</protein>
<reference evidence="2" key="1">
    <citation type="submission" date="2022-11" db="UniProtKB">
        <authorList>
            <consortium name="WormBaseParasite"/>
        </authorList>
    </citation>
    <scope>IDENTIFICATION</scope>
</reference>
<keyword evidence="1" id="KW-1185">Reference proteome</keyword>
<evidence type="ECO:0000313" key="2">
    <source>
        <dbReference type="WBParaSite" id="PgR002_g008_t04"/>
    </source>
</evidence>
<organism evidence="1 2">
    <name type="scientific">Parascaris univalens</name>
    <name type="common">Nematode worm</name>
    <dbReference type="NCBI Taxonomy" id="6257"/>
    <lineage>
        <taxon>Eukaryota</taxon>
        <taxon>Metazoa</taxon>
        <taxon>Ecdysozoa</taxon>
        <taxon>Nematoda</taxon>
        <taxon>Chromadorea</taxon>
        <taxon>Rhabditida</taxon>
        <taxon>Spirurina</taxon>
        <taxon>Ascaridomorpha</taxon>
        <taxon>Ascaridoidea</taxon>
        <taxon>Ascarididae</taxon>
        <taxon>Parascaris</taxon>
    </lineage>
</organism>
<dbReference type="WBParaSite" id="PgR002_g008_t04">
    <property type="protein sequence ID" value="PgR002_g008_t04"/>
    <property type="gene ID" value="PgR002_g008"/>
</dbReference>
<dbReference type="AlphaFoldDB" id="A0A915A628"/>
<sequence>VVMSTEDTALDGMEQEGHKKDITEGVLLEERPARLLVRGTPRDSTFSSRLSTVIRRSLRLGPKRSTTASDLGSLARVGKSLSDQETDIHGRGTKCFTEYAEIKIEHYPKPYGTLAELKRLLQLARRTSIKRFVRHNNWPIGHEVRTDLWKELCRDRDFDANKQLYSHEVQVMLQNGGIHLFVRRL</sequence>
<evidence type="ECO:0000313" key="1">
    <source>
        <dbReference type="Proteomes" id="UP000887569"/>
    </source>
</evidence>